<dbReference type="InterPro" id="IPR006016">
    <property type="entry name" value="UspA"/>
</dbReference>
<dbReference type="Pfam" id="PF00582">
    <property type="entry name" value="Usp"/>
    <property type="match status" value="2"/>
</dbReference>
<dbReference type="PRINTS" id="PR01438">
    <property type="entry name" value="UNVRSLSTRESS"/>
</dbReference>
<dbReference type="Proteomes" id="UP000030760">
    <property type="component" value="Unassembled WGS sequence"/>
</dbReference>
<dbReference type="EMBL" id="KB405095">
    <property type="protein sequence ID" value="EMF51753.1"/>
    <property type="molecule type" value="Genomic_DNA"/>
</dbReference>
<dbReference type="InterPro" id="IPR014729">
    <property type="entry name" value="Rossmann-like_a/b/a_fold"/>
</dbReference>
<dbReference type="Gene3D" id="3.40.50.620">
    <property type="entry name" value="HUPs"/>
    <property type="match status" value="2"/>
</dbReference>
<organism evidence="3 4">
    <name type="scientific">Streptomyces bottropensis ATCC 25435</name>
    <dbReference type="NCBI Taxonomy" id="1054862"/>
    <lineage>
        <taxon>Bacteria</taxon>
        <taxon>Bacillati</taxon>
        <taxon>Actinomycetota</taxon>
        <taxon>Actinomycetes</taxon>
        <taxon>Kitasatosporales</taxon>
        <taxon>Streptomycetaceae</taxon>
        <taxon>Streptomyces</taxon>
    </lineage>
</organism>
<name>M3ERR7_9ACTN</name>
<dbReference type="PANTHER" id="PTHR46553">
    <property type="entry name" value="ADENINE NUCLEOTIDE ALPHA HYDROLASES-LIKE SUPERFAMILY PROTEIN"/>
    <property type="match status" value="1"/>
</dbReference>
<comment type="similarity">
    <text evidence="1">Belongs to the universal stress protein A family.</text>
</comment>
<protein>
    <submittedName>
        <fullName evidence="3">Stress-inducible protein</fullName>
    </submittedName>
</protein>
<evidence type="ECO:0000313" key="4">
    <source>
        <dbReference type="Proteomes" id="UP000030760"/>
    </source>
</evidence>
<feature type="domain" description="UspA" evidence="2">
    <location>
        <begin position="266"/>
        <end position="395"/>
    </location>
</feature>
<dbReference type="AlphaFoldDB" id="M3ERR7"/>
<feature type="domain" description="UspA" evidence="2">
    <location>
        <begin position="111"/>
        <end position="243"/>
    </location>
</feature>
<reference evidence="4" key="1">
    <citation type="journal article" date="2013" name="Genome Announc.">
        <title>Draft Genome Sequence of Streptomyces bottropensis ATCC 25435, a Bottromycin-Producing Actinomycete.</title>
        <authorList>
            <person name="Zhang H."/>
            <person name="Zhou W."/>
            <person name="Zhuang Y."/>
            <person name="Liang X."/>
            <person name="Liu T."/>
        </authorList>
    </citation>
    <scope>NUCLEOTIDE SEQUENCE [LARGE SCALE GENOMIC DNA]</scope>
    <source>
        <strain evidence="4">ATCC 25435</strain>
    </source>
</reference>
<dbReference type="SUPFAM" id="SSF52402">
    <property type="entry name" value="Adenine nucleotide alpha hydrolases-like"/>
    <property type="match status" value="2"/>
</dbReference>
<evidence type="ECO:0000259" key="2">
    <source>
        <dbReference type="Pfam" id="PF00582"/>
    </source>
</evidence>
<proteinExistence type="inferred from homology"/>
<dbReference type="PANTHER" id="PTHR46553:SF3">
    <property type="entry name" value="ADENINE NUCLEOTIDE ALPHA HYDROLASES-LIKE SUPERFAMILY PROTEIN"/>
    <property type="match status" value="1"/>
</dbReference>
<accession>M3ERR7</accession>
<sequence>MPGPEGEEAGDLRRLVVGAEVEVQPVLAGLAPSVEPEQEAGKAVRGRTDLELLGGLVDHDPAERLRPPASEGRRIGRVHHQLLPLQGHKASVVKTGPVSDVRTERWPMTTRPITAAVDGTPESLAALAWAGREAVRRGLELRVVHAWQWEPHEAVAVDRDGQAQWAGEALAQAARSVSERHPELAVTTDLLEGPPVETLVGAAGQAETLVLGSRGHGAVIGFLLGSVGQQVIVESPCPVVLVRAADSPAGEAAGREVVVGQQGTAEDSADVLRFAFETAAARGASLRAVRAWALPPLYAYSPSSLRLLDEAGGMEPYEKKALAAALEPWRERFPEVPVTEHVEIGSAGQVLLSVAQRAQLMVVGRRARRTAVGARIGSVTHGVLHHAHCPVAVVPHR</sequence>
<dbReference type="InterPro" id="IPR006015">
    <property type="entry name" value="Universal_stress_UspA"/>
</dbReference>
<evidence type="ECO:0000313" key="3">
    <source>
        <dbReference type="EMBL" id="EMF51753.1"/>
    </source>
</evidence>
<evidence type="ECO:0000256" key="1">
    <source>
        <dbReference type="ARBA" id="ARBA00008791"/>
    </source>
</evidence>
<gene>
    <name evidence="3" type="ORF">SBD_6275</name>
</gene>